<dbReference type="FunFam" id="1.25.40.10:FF:001324">
    <property type="entry name" value="Empty pericarp7"/>
    <property type="match status" value="1"/>
</dbReference>
<evidence type="ECO:0008006" key="6">
    <source>
        <dbReference type="Google" id="ProtNLM"/>
    </source>
</evidence>
<evidence type="ECO:0000313" key="5">
    <source>
        <dbReference type="Proteomes" id="UP001231189"/>
    </source>
</evidence>
<organism evidence="4 5">
    <name type="scientific">Lolium multiflorum</name>
    <name type="common">Italian ryegrass</name>
    <name type="synonym">Lolium perenne subsp. multiflorum</name>
    <dbReference type="NCBI Taxonomy" id="4521"/>
    <lineage>
        <taxon>Eukaryota</taxon>
        <taxon>Viridiplantae</taxon>
        <taxon>Streptophyta</taxon>
        <taxon>Embryophyta</taxon>
        <taxon>Tracheophyta</taxon>
        <taxon>Spermatophyta</taxon>
        <taxon>Magnoliopsida</taxon>
        <taxon>Liliopsida</taxon>
        <taxon>Poales</taxon>
        <taxon>Poaceae</taxon>
        <taxon>BOP clade</taxon>
        <taxon>Pooideae</taxon>
        <taxon>Poodae</taxon>
        <taxon>Poeae</taxon>
        <taxon>Poeae Chloroplast Group 2 (Poeae type)</taxon>
        <taxon>Loliodinae</taxon>
        <taxon>Loliinae</taxon>
        <taxon>Lolium</taxon>
    </lineage>
</organism>
<dbReference type="InterPro" id="IPR011990">
    <property type="entry name" value="TPR-like_helical_dom_sf"/>
</dbReference>
<protein>
    <recommendedName>
        <fullName evidence="6">Pentatricopeptide repeat-containing protein</fullName>
    </recommendedName>
</protein>
<reference evidence="4" key="1">
    <citation type="submission" date="2023-07" db="EMBL/GenBank/DDBJ databases">
        <title>A chromosome-level genome assembly of Lolium multiflorum.</title>
        <authorList>
            <person name="Chen Y."/>
            <person name="Copetti D."/>
            <person name="Kolliker R."/>
            <person name="Studer B."/>
        </authorList>
    </citation>
    <scope>NUCLEOTIDE SEQUENCE</scope>
    <source>
        <strain evidence="4">02402/16</strain>
        <tissue evidence="4">Leaf</tissue>
    </source>
</reference>
<dbReference type="Pfam" id="PF01535">
    <property type="entry name" value="PPR"/>
    <property type="match status" value="3"/>
</dbReference>
<comment type="caution">
    <text evidence="4">The sequence shown here is derived from an EMBL/GenBank/DDBJ whole genome shotgun (WGS) entry which is preliminary data.</text>
</comment>
<dbReference type="SUPFAM" id="SSF48452">
    <property type="entry name" value="TPR-like"/>
    <property type="match status" value="1"/>
</dbReference>
<dbReference type="InterPro" id="IPR002885">
    <property type="entry name" value="PPR_rpt"/>
</dbReference>
<dbReference type="PANTHER" id="PTHR24015:SF2029">
    <property type="entry name" value="PENTACOTRIPEPTIDE-REPEAT REGION OF PRORP DOMAIN-CONTAINING PROTEIN"/>
    <property type="match status" value="1"/>
</dbReference>
<dbReference type="Proteomes" id="UP001231189">
    <property type="component" value="Unassembled WGS sequence"/>
</dbReference>
<dbReference type="NCBIfam" id="TIGR00756">
    <property type="entry name" value="PPR"/>
    <property type="match status" value="5"/>
</dbReference>
<evidence type="ECO:0000256" key="1">
    <source>
        <dbReference type="ARBA" id="ARBA00022737"/>
    </source>
</evidence>
<dbReference type="PANTHER" id="PTHR24015">
    <property type="entry name" value="OS07G0578800 PROTEIN-RELATED"/>
    <property type="match status" value="1"/>
</dbReference>
<keyword evidence="1" id="KW-0677">Repeat</keyword>
<dbReference type="PROSITE" id="PS51375">
    <property type="entry name" value="PPR"/>
    <property type="match status" value="5"/>
</dbReference>
<sequence length="585" mass="64115">MLRGYLAHGLPQLAIELFQGMACPPDHHTYHLAVTACARASEFDLGRRIGGEAAGKGFASDLLVGTALVVMYSEAGDTEAARVVFDGMRHRDDVVWTALIAGYARAGQLDQALRLFQKMRSADGVSPTESTLVSLVSGFASSGSWKAHNMMHALVIRSGFHLSVFVCNALLEMYAEFGCLSEAVMLFRQMEAKDSITWSTMIGGLVRNGRPDSALKVFRWMVANSTVLPTRSILLNVIVACTELGDLEEGKWIEQSYVVANSSEFNRDPSLVTALIYMYAKCGQLDCSIGLLHGVEQVRNDVVAWNALVKGCAVFGQVQKAIGFTVEMQRVGIHPDAITFLEILPMISSIPSLKKGMEAHGQIILRGFQNKRTIANSLISMYGGCGSLRHSVDAFSGIVDKDVISWTTMIQVYAWNGHAADAVKLFELMKETEVKPNRYTFLTVLSACRNTGLVEEGMDLLKCMEEQYGLEPDVEHISCVVDMLCRIGRLTDAYDLIKNTISEHLDNTVLWGILLSASRSYGNLVIGEAAARHLLSLDPENRANYKMLADIYVSLGRRDSADDILRLSLSRGLNSITGCSWTEGG</sequence>
<dbReference type="FunFam" id="1.25.40.10:FF:001235">
    <property type="entry name" value="Empty pericarp7"/>
    <property type="match status" value="1"/>
</dbReference>
<dbReference type="FunFam" id="1.25.40.10:FF:000090">
    <property type="entry name" value="Pentatricopeptide repeat-containing protein, chloroplastic"/>
    <property type="match status" value="1"/>
</dbReference>
<dbReference type="Gene3D" id="1.25.40.10">
    <property type="entry name" value="Tetratricopeptide repeat domain"/>
    <property type="match status" value="5"/>
</dbReference>
<evidence type="ECO:0000256" key="2">
    <source>
        <dbReference type="ARBA" id="ARBA00022946"/>
    </source>
</evidence>
<keyword evidence="5" id="KW-1185">Reference proteome</keyword>
<feature type="repeat" description="PPR" evidence="3">
    <location>
        <begin position="163"/>
        <end position="193"/>
    </location>
</feature>
<keyword evidence="2" id="KW-0809">Transit peptide</keyword>
<feature type="repeat" description="PPR" evidence="3">
    <location>
        <begin position="194"/>
        <end position="228"/>
    </location>
</feature>
<dbReference type="GO" id="GO:0003723">
    <property type="term" value="F:RNA binding"/>
    <property type="evidence" value="ECO:0007669"/>
    <property type="project" value="InterPro"/>
</dbReference>
<dbReference type="InterPro" id="IPR046960">
    <property type="entry name" value="PPR_At4g14850-like_plant"/>
</dbReference>
<accession>A0AAD8WAQ6</accession>
<dbReference type="EMBL" id="JAUUTY010000004">
    <property type="protein sequence ID" value="KAK1648605.1"/>
    <property type="molecule type" value="Genomic_DNA"/>
</dbReference>
<evidence type="ECO:0000313" key="4">
    <source>
        <dbReference type="EMBL" id="KAK1648605.1"/>
    </source>
</evidence>
<feature type="repeat" description="PPR" evidence="3">
    <location>
        <begin position="301"/>
        <end position="335"/>
    </location>
</feature>
<proteinExistence type="predicted"/>
<dbReference type="Pfam" id="PF13041">
    <property type="entry name" value="PPR_2"/>
    <property type="match status" value="3"/>
</dbReference>
<name>A0AAD8WAQ6_LOLMU</name>
<dbReference type="AlphaFoldDB" id="A0AAD8WAQ6"/>
<dbReference type="GO" id="GO:0009451">
    <property type="term" value="P:RNA modification"/>
    <property type="evidence" value="ECO:0007669"/>
    <property type="project" value="InterPro"/>
</dbReference>
<feature type="repeat" description="PPR" evidence="3">
    <location>
        <begin position="92"/>
        <end position="126"/>
    </location>
</feature>
<evidence type="ECO:0000256" key="3">
    <source>
        <dbReference type="PROSITE-ProRule" id="PRU00708"/>
    </source>
</evidence>
<feature type="repeat" description="PPR" evidence="3">
    <location>
        <begin position="402"/>
        <end position="436"/>
    </location>
</feature>
<dbReference type="InterPro" id="IPR046848">
    <property type="entry name" value="E_motif"/>
</dbReference>
<gene>
    <name evidence="4" type="ORF">QYE76_066410</name>
</gene>
<dbReference type="Pfam" id="PF20431">
    <property type="entry name" value="E_motif"/>
    <property type="match status" value="1"/>
</dbReference>